<dbReference type="Proteomes" id="UP000054516">
    <property type="component" value="Unassembled WGS sequence"/>
</dbReference>
<feature type="region of interest" description="Disordered" evidence="1">
    <location>
        <begin position="183"/>
        <end position="249"/>
    </location>
</feature>
<feature type="region of interest" description="Disordered" evidence="1">
    <location>
        <begin position="1"/>
        <end position="20"/>
    </location>
</feature>
<evidence type="ECO:0000313" key="2">
    <source>
        <dbReference type="EMBL" id="GAP84316.2"/>
    </source>
</evidence>
<reference evidence="2" key="1">
    <citation type="submission" date="2016-03" db="EMBL/GenBank/DDBJ databases">
        <title>Draft genome sequence of Rosellinia necatrix.</title>
        <authorList>
            <person name="Kanematsu S."/>
        </authorList>
    </citation>
    <scope>NUCLEOTIDE SEQUENCE [LARGE SCALE GENOMIC DNA]</scope>
    <source>
        <strain evidence="2">W97</strain>
    </source>
</reference>
<keyword evidence="3" id="KW-1185">Reference proteome</keyword>
<dbReference type="OrthoDB" id="5413280at2759"/>
<sequence>MATTSKADSTGTSARYTQPTPVVRRMMAEMQVSLTTNQLSEQVRDSIAFWRKFRDEYSMEVDSIRSYVGVDILQQIWQKKAEFHSTYKRRDKQDGQQFIIQRMKLESCLNQLNEATQLLVEAWSSYHIGDYDPRQQHSIKLRATSNFVISLSKRSAVNEVAGIDLLEELAGLEKLINVKSPAASITHHPGRRQSQDPLETIAEEGEIQGARSRKPENGDIGNRTGEGSSNWAPGNREGDWPGSNDKITR</sequence>
<dbReference type="AlphaFoldDB" id="A0A1S7ULU9"/>
<proteinExistence type="predicted"/>
<organism evidence="2">
    <name type="scientific">Rosellinia necatrix</name>
    <name type="common">White root-rot fungus</name>
    <dbReference type="NCBI Taxonomy" id="77044"/>
    <lineage>
        <taxon>Eukaryota</taxon>
        <taxon>Fungi</taxon>
        <taxon>Dikarya</taxon>
        <taxon>Ascomycota</taxon>
        <taxon>Pezizomycotina</taxon>
        <taxon>Sordariomycetes</taxon>
        <taxon>Xylariomycetidae</taxon>
        <taxon>Xylariales</taxon>
        <taxon>Xylariaceae</taxon>
        <taxon>Rosellinia</taxon>
    </lineage>
</organism>
<protein>
    <submittedName>
        <fullName evidence="2">Uncharacterized protein</fullName>
    </submittedName>
</protein>
<name>A0A1S7ULU9_ROSNE</name>
<dbReference type="STRING" id="77044.A0A1S7ULU9"/>
<evidence type="ECO:0000313" key="3">
    <source>
        <dbReference type="Proteomes" id="UP000054516"/>
    </source>
</evidence>
<evidence type="ECO:0000256" key="1">
    <source>
        <dbReference type="SAM" id="MobiDB-lite"/>
    </source>
</evidence>
<gene>
    <name evidence="2" type="ORF">SAMD00023353_0701300</name>
</gene>
<accession>A0A1S7ULU9</accession>
<dbReference type="EMBL" id="DF977452">
    <property type="protein sequence ID" value="GAP84316.2"/>
    <property type="molecule type" value="Genomic_DNA"/>
</dbReference>
<dbReference type="OMA" id="ASITHHP"/>